<dbReference type="InterPro" id="IPR053204">
    <property type="entry name" value="Oxopyrrolidines_Biosynth-assoc"/>
</dbReference>
<organism evidence="1 2">
    <name type="scientific">Aspergillus ibericus CBS 121593</name>
    <dbReference type="NCBI Taxonomy" id="1448316"/>
    <lineage>
        <taxon>Eukaryota</taxon>
        <taxon>Fungi</taxon>
        <taxon>Dikarya</taxon>
        <taxon>Ascomycota</taxon>
        <taxon>Pezizomycotina</taxon>
        <taxon>Eurotiomycetes</taxon>
        <taxon>Eurotiomycetidae</taxon>
        <taxon>Eurotiales</taxon>
        <taxon>Aspergillaceae</taxon>
        <taxon>Aspergillus</taxon>
        <taxon>Aspergillus subgen. Circumdati</taxon>
    </lineage>
</organism>
<sequence>VNISAFIARVATAGVTSSMGWAIWTMKDNLEDEPSDDMYSACVSAAAMWILCAGQWLFVRAVQAPEEDEDAPRLWNTGSRYHGPIFGMERWNFWQKAFEAAAEREIAAAECRSLASKAKDLMSAIAKGMTW</sequence>
<dbReference type="OrthoDB" id="3350591at2759"/>
<dbReference type="STRING" id="1448316.A0A395H8K6"/>
<dbReference type="PANTHER" id="PTHR38797:SF4">
    <property type="entry name" value="NUCLEAR PORE COMPLEX PROTEIN NUP85"/>
    <property type="match status" value="1"/>
</dbReference>
<dbReference type="VEuPathDB" id="FungiDB:BO80DRAFT_471902"/>
<dbReference type="PANTHER" id="PTHR38797">
    <property type="entry name" value="NUCLEAR PORE COMPLEX PROTEIN NUP85-RELATED"/>
    <property type="match status" value="1"/>
</dbReference>
<dbReference type="EMBL" id="KZ824430">
    <property type="protein sequence ID" value="RAL02564.1"/>
    <property type="molecule type" value="Genomic_DNA"/>
</dbReference>
<keyword evidence="2" id="KW-1185">Reference proteome</keyword>
<gene>
    <name evidence="1" type="ORF">BO80DRAFT_471902</name>
</gene>
<dbReference type="Pfam" id="PF12311">
    <property type="entry name" value="DUF3632"/>
    <property type="match status" value="1"/>
</dbReference>
<evidence type="ECO:0000313" key="1">
    <source>
        <dbReference type="EMBL" id="RAL02564.1"/>
    </source>
</evidence>
<reference evidence="1 2" key="1">
    <citation type="submission" date="2018-02" db="EMBL/GenBank/DDBJ databases">
        <title>The genomes of Aspergillus section Nigri reveals drivers in fungal speciation.</title>
        <authorList>
            <consortium name="DOE Joint Genome Institute"/>
            <person name="Vesth T.C."/>
            <person name="Nybo J."/>
            <person name="Theobald S."/>
            <person name="Brandl J."/>
            <person name="Frisvad J.C."/>
            <person name="Nielsen K.F."/>
            <person name="Lyhne E.K."/>
            <person name="Kogle M.E."/>
            <person name="Kuo A."/>
            <person name="Riley R."/>
            <person name="Clum A."/>
            <person name="Nolan M."/>
            <person name="Lipzen A."/>
            <person name="Salamov A."/>
            <person name="Henrissat B."/>
            <person name="Wiebenga A."/>
            <person name="De vries R.P."/>
            <person name="Grigoriev I.V."/>
            <person name="Mortensen U.H."/>
            <person name="Andersen M.R."/>
            <person name="Baker S.E."/>
        </authorList>
    </citation>
    <scope>NUCLEOTIDE SEQUENCE [LARGE SCALE GENOMIC DNA]</scope>
    <source>
        <strain evidence="1 2">CBS 121593</strain>
    </source>
</reference>
<dbReference type="InterPro" id="IPR022085">
    <property type="entry name" value="OpdG"/>
</dbReference>
<proteinExistence type="predicted"/>
<feature type="non-terminal residue" evidence="1">
    <location>
        <position position="1"/>
    </location>
</feature>
<dbReference type="AlphaFoldDB" id="A0A395H8K6"/>
<dbReference type="RefSeq" id="XP_025576891.1">
    <property type="nucleotide sequence ID" value="XM_025723112.1"/>
</dbReference>
<accession>A0A395H8K6</accession>
<dbReference type="Proteomes" id="UP000249402">
    <property type="component" value="Unassembled WGS sequence"/>
</dbReference>
<name>A0A395H8K6_9EURO</name>
<protein>
    <submittedName>
        <fullName evidence="1">Uncharacterized protein</fullName>
    </submittedName>
</protein>
<dbReference type="GeneID" id="37227977"/>
<evidence type="ECO:0000313" key="2">
    <source>
        <dbReference type="Proteomes" id="UP000249402"/>
    </source>
</evidence>